<dbReference type="GO" id="GO:0034332">
    <property type="term" value="P:adherens junction organization"/>
    <property type="evidence" value="ECO:0007669"/>
    <property type="project" value="TreeGrafter"/>
</dbReference>
<dbReference type="GO" id="GO:0008013">
    <property type="term" value="F:beta-catenin binding"/>
    <property type="evidence" value="ECO:0007669"/>
    <property type="project" value="TreeGrafter"/>
</dbReference>
<accession>A0AAV7PDT6</accession>
<evidence type="ECO:0000256" key="12">
    <source>
        <dbReference type="SAM" id="Phobius"/>
    </source>
</evidence>
<comment type="subcellular location">
    <subcellularLocation>
        <location evidence="1">Cell membrane</location>
        <topology evidence="1">Single-pass type I membrane protein</topology>
    </subcellularLocation>
</comment>
<evidence type="ECO:0000256" key="11">
    <source>
        <dbReference type="SAM" id="MobiDB-lite"/>
    </source>
</evidence>
<dbReference type="InterPro" id="IPR020894">
    <property type="entry name" value="Cadherin_CS"/>
</dbReference>
<feature type="domain" description="Cadherin" evidence="13">
    <location>
        <begin position="584"/>
        <end position="693"/>
    </location>
</feature>
<feature type="domain" description="Cadherin" evidence="13">
    <location>
        <begin position="810"/>
        <end position="927"/>
    </location>
</feature>
<feature type="domain" description="Cadherin" evidence="13">
    <location>
        <begin position="929"/>
        <end position="1039"/>
    </location>
</feature>
<dbReference type="Proteomes" id="UP001066276">
    <property type="component" value="Chromosome 7"/>
</dbReference>
<evidence type="ECO:0000256" key="5">
    <source>
        <dbReference type="ARBA" id="ARBA00022737"/>
    </source>
</evidence>
<dbReference type="GO" id="GO:0060429">
    <property type="term" value="P:epithelium development"/>
    <property type="evidence" value="ECO:0007669"/>
    <property type="project" value="UniProtKB-ARBA"/>
</dbReference>
<keyword evidence="7" id="KW-0130">Cell adhesion</keyword>
<dbReference type="PANTHER" id="PTHR24027">
    <property type="entry name" value="CADHERIN-23"/>
    <property type="match status" value="1"/>
</dbReference>
<feature type="domain" description="Cadherin" evidence="13">
    <location>
        <begin position="480"/>
        <end position="584"/>
    </location>
</feature>
<evidence type="ECO:0000256" key="9">
    <source>
        <dbReference type="ARBA" id="ARBA00023136"/>
    </source>
</evidence>
<evidence type="ECO:0000259" key="13">
    <source>
        <dbReference type="PROSITE" id="PS50268"/>
    </source>
</evidence>
<evidence type="ECO:0000256" key="7">
    <source>
        <dbReference type="ARBA" id="ARBA00022889"/>
    </source>
</evidence>
<evidence type="ECO:0000256" key="10">
    <source>
        <dbReference type="PROSITE-ProRule" id="PRU00043"/>
    </source>
</evidence>
<dbReference type="EMBL" id="JANPWB010000011">
    <property type="protein sequence ID" value="KAJ1126492.1"/>
    <property type="molecule type" value="Genomic_DNA"/>
</dbReference>
<keyword evidence="8 12" id="KW-1133">Transmembrane helix</keyword>
<dbReference type="FunFam" id="2.60.40.60:FF:000168">
    <property type="entry name" value="Cadherin-related family member 2"/>
    <property type="match status" value="1"/>
</dbReference>
<feature type="domain" description="Cadherin" evidence="13">
    <location>
        <begin position="703"/>
        <end position="808"/>
    </location>
</feature>
<evidence type="ECO:0000313" key="14">
    <source>
        <dbReference type="EMBL" id="KAJ1126492.1"/>
    </source>
</evidence>
<dbReference type="PROSITE" id="PS00232">
    <property type="entry name" value="CADHERIN_1"/>
    <property type="match status" value="4"/>
</dbReference>
<keyword evidence="15" id="KW-1185">Reference proteome</keyword>
<proteinExistence type="predicted"/>
<sequence length="1323" mass="144731">MPTGAEGKCLTTDLLVSGNSPPRYNGPFVVEIPEDLPVGHFAFQMDATDPEGDKLTYSLEGENAYYFKTNKDTGEVSIAVQLDYEQINRFQVDVYIRDEGPVSPQFPRSVNIIVQNCNDNAPIFHDTPYAADILENQTIGTAIFTVSATDADDKFVSVTYAIYEVTPNSAENHNLFYILANGSVILNGTLNYNSKSIFYQLKIRATDAEGTFHNKTIFRNTTTFLSINVVDVPDLNPQFLKTPYVASVLEDSDQGTSVIRVSAIDDDRGINDVITYIIFNATVPGLFSINASTGEIVVNATIDREQLLDSNEQVILFVVAEEAHVNIYNQTAWTGTGVTVQVLDINDNTPEFYNCEMPNCDFITPENKYVGTIEEHASGRVPVENLTITAHDPDKLLNGTFTLSLEGPDASAFLVSPAKIMNTGEVQIQVRNPAAVDYEAEQVMHVVIVANDSRRELNCCSYANVTIHIRDINDHSPIFADTGYKLSVKENSPNGTLVGTVTATDPDSGIFGQITYWLLPESIRDTFQVNARTGQITVRNGNLLNRETRGVYYATLQALDGMNLTGTTLLEITVEDENDNAPVVTGFYNAFVNENTGSVRLQILAYDNDEPGTNNSRLQYKILNSSYSENFTIGIDSGLLTNTGPLDREAIDAALNGKIILTVQVYDLGLPQQDTFVNVTITVEDLNDERPEFSHLVYEFYVNESETGVDVGSVEATDADQTEINNRITFRIVKGSSGTFLIRSNHAGPGRYWGNITVDPDIALDYEAQRNFNLTIEAQDAGINNVIFTSTATVSVFVLDVNDEPPKVEPSSLEGVRVSENGTQDGLVTTIRGFDKDTLHELLFEELGVACYKGLSGAGSICHDWFQLFPNGSLFVKNSWAIDFEKCDRVVMTLRVEDTLTQLGDRYSDNVTLTITIVDVNDNAPVFLENEETFVVVPDVAPLDLQVAVVQATDVDTGIFGEIAFTVEHVDFIYSSGGILPLLNVFKVVTTMENTVYTGSIRVASSLDSSLKGQYRVTVIARDKGGLSSTKDLDIYAIDKSFLIILEFSSTATEVQQNSEAIKRVLVKATRATVYIANIKVYGQTSRAARATVQSVMEAYLVYNNGTAIMPEKVTELIREAPEALSELIQFGLTIIGGSAALPGNNENTLVGIIVGLAAGLVLLTVIMITALACTRKSYKRKMKAVKAMKEAKTMPSNAVQGGPGIPGTNKYNMEGANPVLNLNIDAVLDLGFDEQHSSTDSVSLNSLDEHFGVSVNEDAKGLRSREAPQDARIQQPVSTEEPLSAALKDHNPKKIRGTKETAAKPNDTPFVYNNESLDTTDL</sequence>
<dbReference type="InterPro" id="IPR039808">
    <property type="entry name" value="Cadherin"/>
</dbReference>
<dbReference type="PROSITE" id="PS50268">
    <property type="entry name" value="CADHERIN_2"/>
    <property type="match status" value="9"/>
</dbReference>
<dbReference type="GO" id="GO:0007156">
    <property type="term" value="P:homophilic cell adhesion via plasma membrane adhesion molecules"/>
    <property type="evidence" value="ECO:0007669"/>
    <property type="project" value="InterPro"/>
</dbReference>
<feature type="domain" description="Cadherin" evidence="13">
    <location>
        <begin position="240"/>
        <end position="352"/>
    </location>
</feature>
<feature type="compositionally biased region" description="Polar residues" evidence="11">
    <location>
        <begin position="1312"/>
        <end position="1323"/>
    </location>
</feature>
<feature type="domain" description="Cadherin" evidence="13">
    <location>
        <begin position="24"/>
        <end position="124"/>
    </location>
</feature>
<feature type="transmembrane region" description="Helical" evidence="12">
    <location>
        <begin position="1150"/>
        <end position="1174"/>
    </location>
</feature>
<keyword evidence="3 12" id="KW-0812">Transmembrane</keyword>
<keyword evidence="9 12" id="KW-0472">Membrane</keyword>
<dbReference type="GO" id="GO:0016339">
    <property type="term" value="P:calcium-dependent cell-cell adhesion via plasma membrane cell adhesion molecules"/>
    <property type="evidence" value="ECO:0007669"/>
    <property type="project" value="TreeGrafter"/>
</dbReference>
<evidence type="ECO:0000256" key="1">
    <source>
        <dbReference type="ARBA" id="ARBA00004251"/>
    </source>
</evidence>
<dbReference type="SMART" id="SM00112">
    <property type="entry name" value="CA"/>
    <property type="match status" value="9"/>
</dbReference>
<keyword evidence="4" id="KW-0732">Signal</keyword>
<feature type="compositionally biased region" description="Basic and acidic residues" evidence="11">
    <location>
        <begin position="1259"/>
        <end position="1270"/>
    </location>
</feature>
<dbReference type="FunFam" id="2.60.40.60:FF:000252">
    <property type="entry name" value="Cadherin related family member 2"/>
    <property type="match status" value="1"/>
</dbReference>
<keyword evidence="5" id="KW-0677">Repeat</keyword>
<dbReference type="Pfam" id="PF00028">
    <property type="entry name" value="Cadherin"/>
    <property type="match status" value="5"/>
</dbReference>
<evidence type="ECO:0000256" key="3">
    <source>
        <dbReference type="ARBA" id="ARBA00022692"/>
    </source>
</evidence>
<dbReference type="PANTHER" id="PTHR24027:SF411">
    <property type="entry name" value="CADHERIN DOMAIN-CONTAINING PROTEIN"/>
    <property type="match status" value="1"/>
</dbReference>
<feature type="domain" description="Cadherin" evidence="13">
    <location>
        <begin position="125"/>
        <end position="239"/>
    </location>
</feature>
<organism evidence="14 15">
    <name type="scientific">Pleurodeles waltl</name>
    <name type="common">Iberian ribbed newt</name>
    <dbReference type="NCBI Taxonomy" id="8319"/>
    <lineage>
        <taxon>Eukaryota</taxon>
        <taxon>Metazoa</taxon>
        <taxon>Chordata</taxon>
        <taxon>Craniata</taxon>
        <taxon>Vertebrata</taxon>
        <taxon>Euteleostomi</taxon>
        <taxon>Amphibia</taxon>
        <taxon>Batrachia</taxon>
        <taxon>Caudata</taxon>
        <taxon>Salamandroidea</taxon>
        <taxon>Salamandridae</taxon>
        <taxon>Pleurodelinae</taxon>
        <taxon>Pleurodeles</taxon>
    </lineage>
</organism>
<feature type="region of interest" description="Disordered" evidence="11">
    <location>
        <begin position="1259"/>
        <end position="1323"/>
    </location>
</feature>
<dbReference type="SUPFAM" id="SSF49313">
    <property type="entry name" value="Cadherin-like"/>
    <property type="match status" value="9"/>
</dbReference>
<dbReference type="FunFam" id="2.60.40.60:FF:000020">
    <property type="entry name" value="Dachsous cadherin-related 1b"/>
    <property type="match status" value="1"/>
</dbReference>
<reference evidence="14" key="1">
    <citation type="journal article" date="2022" name="bioRxiv">
        <title>Sequencing and chromosome-scale assembly of the giantPleurodeles waltlgenome.</title>
        <authorList>
            <person name="Brown T."/>
            <person name="Elewa A."/>
            <person name="Iarovenko S."/>
            <person name="Subramanian E."/>
            <person name="Araus A.J."/>
            <person name="Petzold A."/>
            <person name="Susuki M."/>
            <person name="Suzuki K.-i.T."/>
            <person name="Hayashi T."/>
            <person name="Toyoda A."/>
            <person name="Oliveira C."/>
            <person name="Osipova E."/>
            <person name="Leigh N.D."/>
            <person name="Simon A."/>
            <person name="Yun M.H."/>
        </authorList>
    </citation>
    <scope>NUCLEOTIDE SEQUENCE</scope>
    <source>
        <strain evidence="14">20211129_DDA</strain>
        <tissue evidence="14">Liver</tissue>
    </source>
</reference>
<evidence type="ECO:0000313" key="15">
    <source>
        <dbReference type="Proteomes" id="UP001066276"/>
    </source>
</evidence>
<feature type="domain" description="Cadherin" evidence="13">
    <location>
        <begin position="365"/>
        <end position="479"/>
    </location>
</feature>
<name>A0AAV7PDT6_PLEWA</name>
<dbReference type="GO" id="GO:0005912">
    <property type="term" value="C:adherens junction"/>
    <property type="evidence" value="ECO:0007669"/>
    <property type="project" value="TreeGrafter"/>
</dbReference>
<dbReference type="GO" id="GO:0007043">
    <property type="term" value="P:cell-cell junction assembly"/>
    <property type="evidence" value="ECO:0007669"/>
    <property type="project" value="TreeGrafter"/>
</dbReference>
<dbReference type="FunFam" id="2.60.40.60:FF:000098">
    <property type="entry name" value="cadherin-23 isoform X1"/>
    <property type="match status" value="1"/>
</dbReference>
<dbReference type="GO" id="GO:0000902">
    <property type="term" value="P:cell morphogenesis"/>
    <property type="evidence" value="ECO:0007669"/>
    <property type="project" value="TreeGrafter"/>
</dbReference>
<dbReference type="FunFam" id="2.60.40.60:FF:000101">
    <property type="entry name" value="FAT atypical cadherin 4"/>
    <property type="match status" value="1"/>
</dbReference>
<evidence type="ECO:0000256" key="6">
    <source>
        <dbReference type="ARBA" id="ARBA00022837"/>
    </source>
</evidence>
<keyword evidence="2" id="KW-1003">Cell membrane</keyword>
<dbReference type="PRINTS" id="PR00205">
    <property type="entry name" value="CADHERIN"/>
</dbReference>
<evidence type="ECO:0000256" key="8">
    <source>
        <dbReference type="ARBA" id="ARBA00022989"/>
    </source>
</evidence>
<dbReference type="InterPro" id="IPR015919">
    <property type="entry name" value="Cadherin-like_sf"/>
</dbReference>
<comment type="caution">
    <text evidence="14">The sequence shown here is derived from an EMBL/GenBank/DDBJ whole genome shotgun (WGS) entry which is preliminary data.</text>
</comment>
<keyword evidence="6 10" id="KW-0106">Calcium</keyword>
<dbReference type="Gene3D" id="2.60.40.60">
    <property type="entry name" value="Cadherins"/>
    <property type="match status" value="9"/>
</dbReference>
<dbReference type="GO" id="GO:0016342">
    <property type="term" value="C:catenin complex"/>
    <property type="evidence" value="ECO:0007669"/>
    <property type="project" value="TreeGrafter"/>
</dbReference>
<dbReference type="GO" id="GO:0045296">
    <property type="term" value="F:cadherin binding"/>
    <property type="evidence" value="ECO:0007669"/>
    <property type="project" value="TreeGrafter"/>
</dbReference>
<dbReference type="GO" id="GO:0044331">
    <property type="term" value="P:cell-cell adhesion mediated by cadherin"/>
    <property type="evidence" value="ECO:0007669"/>
    <property type="project" value="TreeGrafter"/>
</dbReference>
<dbReference type="GO" id="GO:0016477">
    <property type="term" value="P:cell migration"/>
    <property type="evidence" value="ECO:0007669"/>
    <property type="project" value="TreeGrafter"/>
</dbReference>
<dbReference type="FunFam" id="2.60.40.60:FF:000221">
    <property type="entry name" value="Cadherin related family member 2"/>
    <property type="match status" value="1"/>
</dbReference>
<dbReference type="GO" id="GO:0005509">
    <property type="term" value="F:calcium ion binding"/>
    <property type="evidence" value="ECO:0007669"/>
    <property type="project" value="UniProtKB-UniRule"/>
</dbReference>
<gene>
    <name evidence="14" type="ORF">NDU88_004899</name>
</gene>
<evidence type="ECO:0000256" key="4">
    <source>
        <dbReference type="ARBA" id="ARBA00022729"/>
    </source>
</evidence>
<evidence type="ECO:0000256" key="2">
    <source>
        <dbReference type="ARBA" id="ARBA00022475"/>
    </source>
</evidence>
<dbReference type="InterPro" id="IPR002126">
    <property type="entry name" value="Cadherin-like_dom"/>
</dbReference>
<dbReference type="GO" id="GO:0030154">
    <property type="term" value="P:cell differentiation"/>
    <property type="evidence" value="ECO:0007669"/>
    <property type="project" value="UniProtKB-ARBA"/>
</dbReference>
<feature type="compositionally biased region" description="Basic and acidic residues" evidence="11">
    <location>
        <begin position="1288"/>
        <end position="1303"/>
    </location>
</feature>
<protein>
    <recommendedName>
        <fullName evidence="13">Cadherin domain-containing protein</fullName>
    </recommendedName>
</protein>
<dbReference type="CDD" id="cd11304">
    <property type="entry name" value="Cadherin_repeat"/>
    <property type="match status" value="9"/>
</dbReference>